<evidence type="ECO:0000256" key="26">
    <source>
        <dbReference type="ARBA" id="ARBA00048841"/>
    </source>
</evidence>
<dbReference type="FunFam" id="3.30.2130.10:FF:000001">
    <property type="entry name" value="Bifunctional aspartokinase/homoserine dehydrogenase"/>
    <property type="match status" value="1"/>
</dbReference>
<dbReference type="GO" id="GO:0009089">
    <property type="term" value="P:lysine biosynthetic process via diaminopimelate"/>
    <property type="evidence" value="ECO:0007669"/>
    <property type="project" value="UniProtKB-UniRule"/>
</dbReference>
<dbReference type="PIRSF" id="PIRSF000727">
    <property type="entry name" value="ThrA"/>
    <property type="match status" value="1"/>
</dbReference>
<protein>
    <recommendedName>
        <fullName evidence="28">Bifunctional aspartokinase/homoserine dehydrogenase</fullName>
    </recommendedName>
    <domain>
        <recommendedName>
            <fullName evidence="28">Aspartokinase</fullName>
            <ecNumber evidence="28">2.7.2.4</ecNumber>
        </recommendedName>
    </domain>
    <domain>
        <recommendedName>
            <fullName evidence="28">Homoserine dehydrogenase</fullName>
            <ecNumber evidence="28">1.1.1.3</ecNumber>
        </recommendedName>
    </domain>
</protein>
<dbReference type="Pfam" id="PF03447">
    <property type="entry name" value="NAD_binding_3"/>
    <property type="match status" value="1"/>
</dbReference>
<organism evidence="30 31">
    <name type="scientific">Woeseia oceani</name>
    <dbReference type="NCBI Taxonomy" id="1548547"/>
    <lineage>
        <taxon>Bacteria</taxon>
        <taxon>Pseudomonadati</taxon>
        <taxon>Pseudomonadota</taxon>
        <taxon>Gammaproteobacteria</taxon>
        <taxon>Woeseiales</taxon>
        <taxon>Woeseiaceae</taxon>
        <taxon>Woeseia</taxon>
    </lineage>
</organism>
<dbReference type="InterPro" id="IPR036291">
    <property type="entry name" value="NAD(P)-bd_dom_sf"/>
</dbReference>
<dbReference type="GO" id="GO:0005524">
    <property type="term" value="F:ATP binding"/>
    <property type="evidence" value="ECO:0007669"/>
    <property type="project" value="UniProtKB-UniRule"/>
</dbReference>
<dbReference type="Gene3D" id="3.30.2130.10">
    <property type="entry name" value="VC0802-like"/>
    <property type="match status" value="1"/>
</dbReference>
<dbReference type="STRING" id="1548547.BA177_08835"/>
<dbReference type="InterPro" id="IPR049638">
    <property type="entry name" value="AK-HD"/>
</dbReference>
<dbReference type="GO" id="GO:0004072">
    <property type="term" value="F:aspartate kinase activity"/>
    <property type="evidence" value="ECO:0007669"/>
    <property type="project" value="UniProtKB-UniRule"/>
</dbReference>
<evidence type="ECO:0000256" key="25">
    <source>
        <dbReference type="ARBA" id="ARBA00048561"/>
    </source>
</evidence>
<keyword evidence="14 28" id="KW-0547">Nucleotide-binding</keyword>
<comment type="cofactor">
    <cofactor evidence="1">
        <name>a metal cation</name>
        <dbReference type="ChEBI" id="CHEBI:25213"/>
    </cofactor>
</comment>
<dbReference type="AlphaFoldDB" id="A0A193LFL3"/>
<dbReference type="Pfam" id="PF00696">
    <property type="entry name" value="AA_kinase"/>
    <property type="match status" value="1"/>
</dbReference>
<proteinExistence type="inferred from homology"/>
<keyword evidence="20" id="KW-0915">Sodium</keyword>
<dbReference type="InterPro" id="IPR019811">
    <property type="entry name" value="HDH_CS"/>
</dbReference>
<dbReference type="SUPFAM" id="SSF55347">
    <property type="entry name" value="Glyceraldehyde-3-phosphate dehydrogenase-like, C-terminal domain"/>
    <property type="match status" value="1"/>
</dbReference>
<keyword evidence="10 28" id="KW-0028">Amino-acid biosynthesis</keyword>
<dbReference type="Gene3D" id="3.40.50.720">
    <property type="entry name" value="NAD(P)-binding Rossmann-like Domain"/>
    <property type="match status" value="1"/>
</dbReference>
<dbReference type="PANTHER" id="PTHR43070">
    <property type="match status" value="1"/>
</dbReference>
<dbReference type="NCBIfam" id="NF007003">
    <property type="entry name" value="PRK09466.1"/>
    <property type="match status" value="1"/>
</dbReference>
<comment type="similarity">
    <text evidence="8 28">In the N-terminal section; belongs to the aspartokinase family.</text>
</comment>
<evidence type="ECO:0000256" key="27">
    <source>
        <dbReference type="ARBA" id="ARBA00049031"/>
    </source>
</evidence>
<evidence type="ECO:0000256" key="21">
    <source>
        <dbReference type="ARBA" id="ARBA00023154"/>
    </source>
</evidence>
<evidence type="ECO:0000256" key="13">
    <source>
        <dbReference type="ARBA" id="ARBA00022723"/>
    </source>
</evidence>
<keyword evidence="22" id="KW-0486">Methionine biosynthesis</keyword>
<dbReference type="InterPro" id="IPR001048">
    <property type="entry name" value="Asp/Glu/Uridylate_kinase"/>
</dbReference>
<evidence type="ECO:0000256" key="10">
    <source>
        <dbReference type="ARBA" id="ARBA00022605"/>
    </source>
</evidence>
<dbReference type="Pfam" id="PF00742">
    <property type="entry name" value="Homoserine_dh"/>
    <property type="match status" value="1"/>
</dbReference>
<dbReference type="UniPathway" id="UPA00051">
    <property type="reaction ID" value="UER00462"/>
</dbReference>
<dbReference type="NCBIfam" id="NF006959">
    <property type="entry name" value="PRK09436.1"/>
    <property type="match status" value="1"/>
</dbReference>
<dbReference type="PROSITE" id="PS01042">
    <property type="entry name" value="HOMOSER_DHGENASE"/>
    <property type="match status" value="1"/>
</dbReference>
<evidence type="ECO:0000256" key="4">
    <source>
        <dbReference type="ARBA" id="ARBA00005056"/>
    </source>
</evidence>
<dbReference type="CDD" id="cd04243">
    <property type="entry name" value="AAK_AK-HSDH-like"/>
    <property type="match status" value="1"/>
</dbReference>
<comment type="pathway">
    <text evidence="3 28">Amino-acid biosynthesis; L-methionine biosynthesis via de novo pathway; L-homoserine from L-aspartate: step 1/3.</text>
</comment>
<dbReference type="PANTHER" id="PTHR43070:SF5">
    <property type="entry name" value="HOMOSERINE DEHYDROGENASE"/>
    <property type="match status" value="1"/>
</dbReference>
<evidence type="ECO:0000256" key="19">
    <source>
        <dbReference type="ARBA" id="ARBA00023027"/>
    </source>
</evidence>
<keyword evidence="21" id="KW-0457">Lysine biosynthesis</keyword>
<dbReference type="KEGG" id="woc:BA177_08835"/>
<dbReference type="InterPro" id="IPR005106">
    <property type="entry name" value="Asp/hSer_DH_NAD-bd"/>
</dbReference>
<evidence type="ECO:0000256" key="24">
    <source>
        <dbReference type="ARBA" id="ARBA00044938"/>
    </source>
</evidence>
<dbReference type="CDD" id="cd04922">
    <property type="entry name" value="ACT_AKi-HSDH-ThrA_2"/>
    <property type="match status" value="1"/>
</dbReference>
<evidence type="ECO:0000256" key="7">
    <source>
        <dbReference type="ARBA" id="ARBA00007952"/>
    </source>
</evidence>
<dbReference type="InterPro" id="IPR002912">
    <property type="entry name" value="ACT_dom"/>
</dbReference>
<keyword evidence="17 28" id="KW-0521">NADP</keyword>
<dbReference type="GO" id="GO:0004412">
    <property type="term" value="F:homoserine dehydrogenase activity"/>
    <property type="evidence" value="ECO:0007669"/>
    <property type="project" value="UniProtKB-UniRule"/>
</dbReference>
<feature type="domain" description="ACT" evidence="29">
    <location>
        <begin position="411"/>
        <end position="488"/>
    </location>
</feature>
<keyword evidence="19" id="KW-0520">NAD</keyword>
<dbReference type="EMBL" id="CP016268">
    <property type="protein sequence ID" value="ANO51292.1"/>
    <property type="molecule type" value="Genomic_DNA"/>
</dbReference>
<evidence type="ECO:0000256" key="15">
    <source>
        <dbReference type="ARBA" id="ARBA00022777"/>
    </source>
</evidence>
<dbReference type="InterPro" id="IPR001342">
    <property type="entry name" value="HDH_cat"/>
</dbReference>
<evidence type="ECO:0000256" key="9">
    <source>
        <dbReference type="ARBA" id="ARBA00011881"/>
    </source>
</evidence>
<dbReference type="FunFam" id="3.40.50.720:FF:000083">
    <property type="entry name" value="Bifunctional aspartokinase/homoserine dehydrogenase"/>
    <property type="match status" value="1"/>
</dbReference>
<dbReference type="InterPro" id="IPR001341">
    <property type="entry name" value="Asp_kinase"/>
</dbReference>
<evidence type="ECO:0000313" key="31">
    <source>
        <dbReference type="Proteomes" id="UP000092695"/>
    </source>
</evidence>
<comment type="subunit">
    <text evidence="9 28">Homotetramer.</text>
</comment>
<evidence type="ECO:0000256" key="22">
    <source>
        <dbReference type="ARBA" id="ARBA00023167"/>
    </source>
</evidence>
<comment type="pathway">
    <text evidence="2 28">Amino-acid biosynthesis; L-lysine biosynthesis via DAP pathway; (S)-tetrahydrodipicolinate from L-aspartate: step 1/4.</text>
</comment>
<evidence type="ECO:0000256" key="2">
    <source>
        <dbReference type="ARBA" id="ARBA00004766"/>
    </source>
</evidence>
<dbReference type="UniPathway" id="UPA00050">
    <property type="reaction ID" value="UER00063"/>
</dbReference>
<evidence type="ECO:0000256" key="28">
    <source>
        <dbReference type="PIRNR" id="PIRNR000727"/>
    </source>
</evidence>
<dbReference type="Gene3D" id="3.30.360.10">
    <property type="entry name" value="Dihydrodipicolinate Reductase, domain 2"/>
    <property type="match status" value="1"/>
</dbReference>
<keyword evidence="15 28" id="KW-0418">Kinase</keyword>
<evidence type="ECO:0000256" key="3">
    <source>
        <dbReference type="ARBA" id="ARBA00004986"/>
    </source>
</evidence>
<evidence type="ECO:0000256" key="11">
    <source>
        <dbReference type="ARBA" id="ARBA00022679"/>
    </source>
</evidence>
<keyword evidence="18 28" id="KW-0560">Oxidoreductase</keyword>
<evidence type="ECO:0000256" key="16">
    <source>
        <dbReference type="ARBA" id="ARBA00022840"/>
    </source>
</evidence>
<dbReference type="GO" id="GO:0009090">
    <property type="term" value="P:homoserine biosynthetic process"/>
    <property type="evidence" value="ECO:0007669"/>
    <property type="project" value="UniProtKB-ARBA"/>
</dbReference>
<dbReference type="Proteomes" id="UP000092695">
    <property type="component" value="Chromosome"/>
</dbReference>
<evidence type="ECO:0000256" key="18">
    <source>
        <dbReference type="ARBA" id="ARBA00023002"/>
    </source>
</evidence>
<evidence type="ECO:0000256" key="12">
    <source>
        <dbReference type="ARBA" id="ARBA00022697"/>
    </source>
</evidence>
<accession>A0A193LFL3</accession>
<evidence type="ECO:0000256" key="5">
    <source>
        <dbReference type="ARBA" id="ARBA00005062"/>
    </source>
</evidence>
<evidence type="ECO:0000256" key="20">
    <source>
        <dbReference type="ARBA" id="ARBA00023053"/>
    </source>
</evidence>
<evidence type="ECO:0000256" key="17">
    <source>
        <dbReference type="ARBA" id="ARBA00022857"/>
    </source>
</evidence>
<comment type="function">
    <text evidence="24">Bifunctional aspartate kinase and homoserine dehydrogenase that catalyzes the first and the third steps toward the synthesis of lysine, methionine and threonine from aspartate.</text>
</comment>
<dbReference type="FunFam" id="3.30.360.10:FF:000006">
    <property type="entry name" value="Bifunctional aspartokinase/homoserine dehydrogenase"/>
    <property type="match status" value="1"/>
</dbReference>
<comment type="pathway">
    <text evidence="4 28">Amino-acid biosynthesis; L-threonine biosynthesis; L-threonine from L-aspartate: step 3/5.</text>
</comment>
<dbReference type="Pfam" id="PF22468">
    <property type="entry name" value="ACT_9"/>
    <property type="match status" value="2"/>
</dbReference>
<evidence type="ECO:0000256" key="8">
    <source>
        <dbReference type="ARBA" id="ARBA00010046"/>
    </source>
</evidence>
<dbReference type="InterPro" id="IPR036393">
    <property type="entry name" value="AceGlu_kinase-like_sf"/>
</dbReference>
<dbReference type="EC" id="1.1.1.3" evidence="28"/>
<dbReference type="CDD" id="cd04921">
    <property type="entry name" value="ACT_AKi-HSDH-ThrA-like_1"/>
    <property type="match status" value="1"/>
</dbReference>
<sequence>MGDRFVAVEPWKFHKFGGSSLFDAACFRRVADIIKSQPAARVGVVVSAMGGMTDRLLQLTELAAKDDKQYEQELKALGDRYAAAADELLSTESRPGVIDQWLQDARDLTDMLRAVADTQTATQRSRDQVAGFGELWSTRLLAAYLGETLPDQRGGRWLDARDILTVRHGELGPAVNWPVSQRKFDQQIGNFEQGVVVITGFIAVDEEDCHTTLGRNGSDFSAAIFAALAGADELTIWTDVDGVMSGDPNRVPDAQIIDALSYNEALELAYFGAKVIHPQTLGPAIDNDITVLIRNTFAPDRPGSRIGATIEVGNSVKGITAIDRMALVNLEGTGMIGVPGTADRLFAALKQARVSVTLISQASSEHSICIAVPEELADKAKRVISGAFAEELKDGQIQRVDVTRAQSIIAVVGDNMAGAVGLAARFFSSLARAGINIRAIAQGSSERNISAVIDASESTRALRAVHSGFYLSTKTISIGVIGPGLVGGALLDQLHKQSEVLRDEFQIDLRVRAIGRSKAMIMDDRRIELADWRAAMEKSEQAFDLQKFVEHVDADHLPHAAIIDCTSNNEVAGQYANWLERGIHVVTPNKKAFSGSLAAYQALRVAARRGSAHYMYETTVGAALPIISTIRDLINTGDKVRSITGIFSGTLAYLFNVYDATKPFSEIVREAKSSGYTEPDPRDDLSGMDVARKLTILARELGLSLDIGGFPVQNLIPEKLRDAPVDEFLSGLADYDTEMESQFIAAREQGKVLRYVATLNDKGEAAVGLQMIPTDNPLANINLTDNIVQFVTDRYAQNPLVVQGPGAGPEVTAGGVFGDLLRLAAYLKGND</sequence>
<dbReference type="InterPro" id="IPR011147">
    <property type="entry name" value="Bifunc_Aspkin/hSer_DH"/>
</dbReference>
<reference evidence="30 31" key="1">
    <citation type="submission" date="2016-06" db="EMBL/GenBank/DDBJ databases">
        <title>Complete genome sequence of a deep-branching marine Gamma Proteobacterium Woeseia oceani type strain XK5.</title>
        <authorList>
            <person name="Mu D."/>
            <person name="Du Z."/>
        </authorList>
    </citation>
    <scope>NUCLEOTIDE SEQUENCE [LARGE SCALE GENOMIC DNA]</scope>
    <source>
        <strain evidence="30 31">XK5</strain>
    </source>
</reference>
<dbReference type="InterPro" id="IPR045865">
    <property type="entry name" value="ACT-like_dom_sf"/>
</dbReference>
<dbReference type="NCBIfam" id="TIGR00657">
    <property type="entry name" value="asp_kinases"/>
    <property type="match status" value="1"/>
</dbReference>
<dbReference type="GO" id="GO:0046872">
    <property type="term" value="F:metal ion binding"/>
    <property type="evidence" value="ECO:0007669"/>
    <property type="project" value="UniProtKB-KW"/>
</dbReference>
<dbReference type="UniPathway" id="UPA00034">
    <property type="reaction ID" value="UER00015"/>
</dbReference>
<keyword evidence="12" id="KW-0791">Threonine biosynthesis</keyword>
<evidence type="ECO:0000256" key="1">
    <source>
        <dbReference type="ARBA" id="ARBA00001920"/>
    </source>
</evidence>
<comment type="pathway">
    <text evidence="5 28">Amino-acid biosynthesis; L-methionine biosynthesis via de novo pathway; L-homoserine from L-aspartate: step 3/3.</text>
</comment>
<evidence type="ECO:0000256" key="6">
    <source>
        <dbReference type="ARBA" id="ARBA00005139"/>
    </source>
</evidence>
<evidence type="ECO:0000313" key="30">
    <source>
        <dbReference type="EMBL" id="ANO51292.1"/>
    </source>
</evidence>
<dbReference type="SUPFAM" id="SSF55021">
    <property type="entry name" value="ACT-like"/>
    <property type="match status" value="2"/>
</dbReference>
<comment type="similarity">
    <text evidence="7 28">In the C-terminal section; belongs to the homoserine dehydrogenase family.</text>
</comment>
<dbReference type="GO" id="GO:0009086">
    <property type="term" value="P:methionine biosynthetic process"/>
    <property type="evidence" value="ECO:0007669"/>
    <property type="project" value="UniProtKB-KW"/>
</dbReference>
<gene>
    <name evidence="30" type="ORF">BA177_08835</name>
</gene>
<keyword evidence="23" id="KW-0511">Multifunctional enzyme</keyword>
<dbReference type="GO" id="GO:0050661">
    <property type="term" value="F:NADP binding"/>
    <property type="evidence" value="ECO:0007669"/>
    <property type="project" value="UniProtKB-UniRule"/>
</dbReference>
<comment type="catalytic activity">
    <reaction evidence="26">
        <text>L-homoserine + NADP(+) = L-aspartate 4-semialdehyde + NADPH + H(+)</text>
        <dbReference type="Rhea" id="RHEA:15761"/>
        <dbReference type="ChEBI" id="CHEBI:15378"/>
        <dbReference type="ChEBI" id="CHEBI:57476"/>
        <dbReference type="ChEBI" id="CHEBI:57783"/>
        <dbReference type="ChEBI" id="CHEBI:58349"/>
        <dbReference type="ChEBI" id="CHEBI:537519"/>
        <dbReference type="EC" id="1.1.1.3"/>
    </reaction>
    <physiologicalReaction direction="right-to-left" evidence="26">
        <dbReference type="Rhea" id="RHEA:15763"/>
    </physiologicalReaction>
</comment>
<comment type="catalytic activity">
    <reaction evidence="27">
        <text>L-homoserine + NAD(+) = L-aspartate 4-semialdehyde + NADH + H(+)</text>
        <dbReference type="Rhea" id="RHEA:15757"/>
        <dbReference type="ChEBI" id="CHEBI:15378"/>
        <dbReference type="ChEBI" id="CHEBI:57476"/>
        <dbReference type="ChEBI" id="CHEBI:57540"/>
        <dbReference type="ChEBI" id="CHEBI:57945"/>
        <dbReference type="ChEBI" id="CHEBI:537519"/>
        <dbReference type="EC" id="1.1.1.3"/>
    </reaction>
    <physiologicalReaction direction="right-to-left" evidence="27">
        <dbReference type="Rhea" id="RHEA:15759"/>
    </physiologicalReaction>
</comment>
<dbReference type="Gene3D" id="3.40.1160.10">
    <property type="entry name" value="Acetylglutamate kinase-like"/>
    <property type="match status" value="1"/>
</dbReference>
<evidence type="ECO:0000256" key="14">
    <source>
        <dbReference type="ARBA" id="ARBA00022741"/>
    </source>
</evidence>
<name>A0A193LFL3_9GAMM</name>
<dbReference type="GO" id="GO:0009088">
    <property type="term" value="P:threonine biosynthetic process"/>
    <property type="evidence" value="ECO:0007669"/>
    <property type="project" value="UniProtKB-UniRule"/>
</dbReference>
<comment type="catalytic activity">
    <reaction evidence="25">
        <text>L-aspartate + ATP = 4-phospho-L-aspartate + ADP</text>
        <dbReference type="Rhea" id="RHEA:23776"/>
        <dbReference type="ChEBI" id="CHEBI:29991"/>
        <dbReference type="ChEBI" id="CHEBI:30616"/>
        <dbReference type="ChEBI" id="CHEBI:57535"/>
        <dbReference type="ChEBI" id="CHEBI:456216"/>
        <dbReference type="EC" id="2.7.2.4"/>
    </reaction>
    <physiologicalReaction direction="left-to-right" evidence="25">
        <dbReference type="Rhea" id="RHEA:23777"/>
    </physiologicalReaction>
</comment>
<evidence type="ECO:0000256" key="23">
    <source>
        <dbReference type="ARBA" id="ARBA00023268"/>
    </source>
</evidence>
<dbReference type="SUPFAM" id="SSF53633">
    <property type="entry name" value="Carbamate kinase-like"/>
    <property type="match status" value="1"/>
</dbReference>
<keyword evidence="31" id="KW-1185">Reference proteome</keyword>
<dbReference type="PROSITE" id="PS51671">
    <property type="entry name" value="ACT"/>
    <property type="match status" value="1"/>
</dbReference>
<evidence type="ECO:0000259" key="29">
    <source>
        <dbReference type="PROSITE" id="PS51671"/>
    </source>
</evidence>
<dbReference type="SUPFAM" id="SSF51735">
    <property type="entry name" value="NAD(P)-binding Rossmann-fold domains"/>
    <property type="match status" value="1"/>
</dbReference>
<dbReference type="OrthoDB" id="9799110at2"/>
<keyword evidence="16 28" id="KW-0067">ATP-binding</keyword>
<keyword evidence="11 28" id="KW-0808">Transferase</keyword>
<comment type="pathway">
    <text evidence="6 28">Amino-acid biosynthesis; L-threonine biosynthesis; L-threonine from L-aspartate: step 1/5.</text>
</comment>
<dbReference type="InterPro" id="IPR054352">
    <property type="entry name" value="ACT_Aspartokinase"/>
</dbReference>
<dbReference type="EC" id="2.7.2.4" evidence="28"/>
<keyword evidence="13" id="KW-0479">Metal-binding</keyword>